<dbReference type="PANTHER" id="PTHR30561:SF9">
    <property type="entry name" value="4-AMINO-4-DEOXY-L-ARABINOSE-PHOSPHOUNDECAPRENOL FLIPPASE SUBUNIT ARNF-RELATED"/>
    <property type="match status" value="1"/>
</dbReference>
<organism evidence="13 14">
    <name type="scientific">Palleronia aestuarii</name>
    <dbReference type="NCBI Taxonomy" id="568105"/>
    <lineage>
        <taxon>Bacteria</taxon>
        <taxon>Pseudomonadati</taxon>
        <taxon>Pseudomonadota</taxon>
        <taxon>Alphaproteobacteria</taxon>
        <taxon>Rhodobacterales</taxon>
        <taxon>Roseobacteraceae</taxon>
        <taxon>Palleronia</taxon>
    </lineage>
</organism>
<dbReference type="Proteomes" id="UP000248916">
    <property type="component" value="Unassembled WGS sequence"/>
</dbReference>
<feature type="transmembrane region" description="Helical" evidence="11">
    <location>
        <begin position="234"/>
        <end position="254"/>
    </location>
</feature>
<keyword evidence="6 11" id="KW-0812">Transmembrane</keyword>
<feature type="transmembrane region" description="Helical" evidence="11">
    <location>
        <begin position="30"/>
        <end position="51"/>
    </location>
</feature>
<evidence type="ECO:0000259" key="12">
    <source>
        <dbReference type="Pfam" id="PF00892"/>
    </source>
</evidence>
<evidence type="ECO:0000256" key="3">
    <source>
        <dbReference type="ARBA" id="ARBA00022516"/>
    </source>
</evidence>
<evidence type="ECO:0000256" key="8">
    <source>
        <dbReference type="ARBA" id="ARBA00022989"/>
    </source>
</evidence>
<dbReference type="InterPro" id="IPR000390">
    <property type="entry name" value="Small_drug/metabolite_transptr"/>
</dbReference>
<keyword evidence="8 11" id="KW-1133">Transmembrane helix</keyword>
<dbReference type="OrthoDB" id="9783707at2"/>
<sequence>MSTSVFLAVLLAAALHATWNAVVKGGADKHFSMAAVMLGHLPFAFVIAPLAPLPDPACLPWLFAGMVLHLGYQFFLLAAYRVGDLTQVYPIARGVAPLLVAGISVMFLGLHLAGLQAVAILTIACGIMSLALVRRGDGQANPKGAALALATGCFIAGYSLVDGIGARAAGTGIGFYAWLAIGNGIVFALVTAVLRPDVIPALLRRGKRQALLSGGASYAAYALVVWAFTQAPIALVTAVRETSIVFALLIGVFVLGERLNLAKLVSTMTTLLGVILLRSARP</sequence>
<feature type="transmembrane region" description="Helical" evidence="11">
    <location>
        <begin position="173"/>
        <end position="194"/>
    </location>
</feature>
<proteinExistence type="predicted"/>
<evidence type="ECO:0000256" key="10">
    <source>
        <dbReference type="ARBA" id="ARBA00023136"/>
    </source>
</evidence>
<keyword evidence="9" id="KW-0443">Lipid metabolism</keyword>
<evidence type="ECO:0000256" key="9">
    <source>
        <dbReference type="ARBA" id="ARBA00023098"/>
    </source>
</evidence>
<gene>
    <name evidence="13" type="ORF">LX81_02053</name>
</gene>
<evidence type="ECO:0000256" key="6">
    <source>
        <dbReference type="ARBA" id="ARBA00022692"/>
    </source>
</evidence>
<protein>
    <submittedName>
        <fullName evidence="13">EamA-like transporter family protein</fullName>
    </submittedName>
</protein>
<keyword evidence="7" id="KW-0448">Lipopolysaccharide biosynthesis</keyword>
<keyword evidence="3" id="KW-0444">Lipid biosynthesis</keyword>
<feature type="transmembrane region" description="Helical" evidence="11">
    <location>
        <begin position="58"/>
        <end position="80"/>
    </location>
</feature>
<accession>A0A2W7NYD0</accession>
<keyword evidence="14" id="KW-1185">Reference proteome</keyword>
<dbReference type="GO" id="GO:0009103">
    <property type="term" value="P:lipopolysaccharide biosynthetic process"/>
    <property type="evidence" value="ECO:0007669"/>
    <property type="project" value="UniProtKB-KW"/>
</dbReference>
<dbReference type="InterPro" id="IPR000620">
    <property type="entry name" value="EamA_dom"/>
</dbReference>
<dbReference type="Pfam" id="PF00892">
    <property type="entry name" value="EamA"/>
    <property type="match status" value="1"/>
</dbReference>
<evidence type="ECO:0000256" key="4">
    <source>
        <dbReference type="ARBA" id="ARBA00022519"/>
    </source>
</evidence>
<evidence type="ECO:0000256" key="11">
    <source>
        <dbReference type="SAM" id="Phobius"/>
    </source>
</evidence>
<keyword evidence="4" id="KW-0997">Cell inner membrane</keyword>
<keyword evidence="5" id="KW-0441">Lipid A biosynthesis</keyword>
<dbReference type="RefSeq" id="WP_111537214.1">
    <property type="nucleotide sequence ID" value="NZ_QKZL01000007.1"/>
</dbReference>
<comment type="caution">
    <text evidence="13">The sequence shown here is derived from an EMBL/GenBank/DDBJ whole genome shotgun (WGS) entry which is preliminary data.</text>
</comment>
<dbReference type="InterPro" id="IPR037185">
    <property type="entry name" value="EmrE-like"/>
</dbReference>
<keyword evidence="10 11" id="KW-0472">Membrane</keyword>
<feature type="transmembrane region" description="Helical" evidence="11">
    <location>
        <begin position="100"/>
        <end position="133"/>
    </location>
</feature>
<feature type="transmembrane region" description="Helical" evidence="11">
    <location>
        <begin position="145"/>
        <end position="161"/>
    </location>
</feature>
<evidence type="ECO:0000256" key="7">
    <source>
        <dbReference type="ARBA" id="ARBA00022985"/>
    </source>
</evidence>
<comment type="subcellular location">
    <subcellularLocation>
        <location evidence="1">Cell membrane</location>
        <topology evidence="1">Multi-pass membrane protein</topology>
    </subcellularLocation>
</comment>
<dbReference type="PANTHER" id="PTHR30561">
    <property type="entry name" value="SMR FAMILY PROTON-DEPENDENT DRUG EFFLUX TRANSPORTER SUGE"/>
    <property type="match status" value="1"/>
</dbReference>
<dbReference type="GO" id="GO:0005886">
    <property type="term" value="C:plasma membrane"/>
    <property type="evidence" value="ECO:0007669"/>
    <property type="project" value="UniProtKB-SubCell"/>
</dbReference>
<reference evidence="13 14" key="1">
    <citation type="submission" date="2018-06" db="EMBL/GenBank/DDBJ databases">
        <title>Genomic Encyclopedia of Archaeal and Bacterial Type Strains, Phase II (KMG-II): from individual species to whole genera.</title>
        <authorList>
            <person name="Goeker M."/>
        </authorList>
    </citation>
    <scope>NUCLEOTIDE SEQUENCE [LARGE SCALE GENOMIC DNA]</scope>
    <source>
        <strain evidence="13 14">DSM 22009</strain>
    </source>
</reference>
<evidence type="ECO:0000256" key="1">
    <source>
        <dbReference type="ARBA" id="ARBA00004651"/>
    </source>
</evidence>
<evidence type="ECO:0000256" key="5">
    <source>
        <dbReference type="ARBA" id="ARBA00022556"/>
    </source>
</evidence>
<feature type="transmembrane region" description="Helical" evidence="11">
    <location>
        <begin position="210"/>
        <end position="228"/>
    </location>
</feature>
<dbReference type="GO" id="GO:0022857">
    <property type="term" value="F:transmembrane transporter activity"/>
    <property type="evidence" value="ECO:0007669"/>
    <property type="project" value="InterPro"/>
</dbReference>
<dbReference type="GO" id="GO:0009245">
    <property type="term" value="P:lipid A biosynthetic process"/>
    <property type="evidence" value="ECO:0007669"/>
    <property type="project" value="UniProtKB-KW"/>
</dbReference>
<dbReference type="AlphaFoldDB" id="A0A2W7NYD0"/>
<feature type="domain" description="EamA" evidence="12">
    <location>
        <begin position="143"/>
        <end position="277"/>
    </location>
</feature>
<dbReference type="Gene3D" id="1.10.3730.20">
    <property type="match status" value="2"/>
</dbReference>
<evidence type="ECO:0000313" key="14">
    <source>
        <dbReference type="Proteomes" id="UP000248916"/>
    </source>
</evidence>
<evidence type="ECO:0000256" key="2">
    <source>
        <dbReference type="ARBA" id="ARBA00022475"/>
    </source>
</evidence>
<name>A0A2W7NYD0_9RHOB</name>
<dbReference type="SUPFAM" id="SSF103481">
    <property type="entry name" value="Multidrug resistance efflux transporter EmrE"/>
    <property type="match status" value="2"/>
</dbReference>
<keyword evidence="2" id="KW-1003">Cell membrane</keyword>
<evidence type="ECO:0000313" key="13">
    <source>
        <dbReference type="EMBL" id="PZX16202.1"/>
    </source>
</evidence>
<dbReference type="EMBL" id="QKZL01000007">
    <property type="protein sequence ID" value="PZX16202.1"/>
    <property type="molecule type" value="Genomic_DNA"/>
</dbReference>